<evidence type="ECO:0000259" key="1">
    <source>
        <dbReference type="Pfam" id="PF03886"/>
    </source>
</evidence>
<dbReference type="EMBL" id="AYKG01000002">
    <property type="protein sequence ID" value="ROO32354.1"/>
    <property type="molecule type" value="Genomic_DNA"/>
</dbReference>
<dbReference type="OrthoDB" id="7064073at2"/>
<keyword evidence="3" id="KW-1185">Reference proteome</keyword>
<dbReference type="SUPFAM" id="SSF159594">
    <property type="entry name" value="XCC0632-like"/>
    <property type="match status" value="1"/>
</dbReference>
<gene>
    <name evidence="2" type="ORF">SAJA_01490</name>
</gene>
<dbReference type="PROSITE" id="PS51257">
    <property type="entry name" value="PROKAR_LIPOPROTEIN"/>
    <property type="match status" value="1"/>
</dbReference>
<dbReference type="Pfam" id="PF03886">
    <property type="entry name" value="ABC_trans_aux"/>
    <property type="match status" value="1"/>
</dbReference>
<dbReference type="AlphaFoldDB" id="A0A423Q1K6"/>
<dbReference type="InterPro" id="IPR005586">
    <property type="entry name" value="ABC_trans_aux"/>
</dbReference>
<comment type="caution">
    <text evidence="2">The sequence shown here is derived from an EMBL/GenBank/DDBJ whole genome shotgun (WGS) entry which is preliminary data.</text>
</comment>
<organism evidence="2 3">
    <name type="scientific">Salinisphaera japonica YTM-1</name>
    <dbReference type="NCBI Taxonomy" id="1209778"/>
    <lineage>
        <taxon>Bacteria</taxon>
        <taxon>Pseudomonadati</taxon>
        <taxon>Pseudomonadota</taxon>
        <taxon>Gammaproteobacteria</taxon>
        <taxon>Salinisphaerales</taxon>
        <taxon>Salinisphaeraceae</taxon>
        <taxon>Salinisphaera</taxon>
    </lineage>
</organism>
<feature type="domain" description="ABC-type transport auxiliary lipoprotein component" evidence="1">
    <location>
        <begin position="35"/>
        <end position="179"/>
    </location>
</feature>
<evidence type="ECO:0000313" key="3">
    <source>
        <dbReference type="Proteomes" id="UP000285310"/>
    </source>
</evidence>
<accession>A0A423Q1K6</accession>
<dbReference type="RefSeq" id="WP_123656884.1">
    <property type="nucleotide sequence ID" value="NZ_AYKG01000002.1"/>
</dbReference>
<protein>
    <recommendedName>
        <fullName evidence="1">ABC-type transport auxiliary lipoprotein component domain-containing protein</fullName>
    </recommendedName>
</protein>
<sequence length="184" mass="20071">MKHATLRWAGVLLVSGGLLAGCGSVPPLKRITLSPPQTDRVPARPSDWHVMRVQVPEYLDNYHLQVRSDAHVLSEVANAKWAIRLPVAMTQLLQQTIDEKLVQGRNKPYDVHVDVSTFEPQPGGTVVLAAQWRVTDNADTAVSRDTALITQPLPARSGDNAEIIGQAMSNAVRELAMQILAQTG</sequence>
<dbReference type="Gene3D" id="3.40.50.10610">
    <property type="entry name" value="ABC-type transport auxiliary lipoprotein component"/>
    <property type="match status" value="1"/>
</dbReference>
<dbReference type="Proteomes" id="UP000285310">
    <property type="component" value="Unassembled WGS sequence"/>
</dbReference>
<proteinExistence type="predicted"/>
<evidence type="ECO:0000313" key="2">
    <source>
        <dbReference type="EMBL" id="ROO32354.1"/>
    </source>
</evidence>
<name>A0A423Q1K6_9GAMM</name>
<dbReference type="InParanoid" id="A0A423Q1K6"/>
<reference evidence="2 3" key="1">
    <citation type="submission" date="2013-10" db="EMBL/GenBank/DDBJ databases">
        <title>Salinisphaera japonica YTM-1 Genome Sequencing.</title>
        <authorList>
            <person name="Lai Q."/>
            <person name="Li C."/>
            <person name="Shao Z."/>
        </authorList>
    </citation>
    <scope>NUCLEOTIDE SEQUENCE [LARGE SCALE GENOMIC DNA]</scope>
    <source>
        <strain evidence="2 3">YTM-1</strain>
    </source>
</reference>